<feature type="domain" description="Antitoxin Xre-like helix-turn-helix" evidence="2">
    <location>
        <begin position="34"/>
        <end position="94"/>
    </location>
</feature>
<evidence type="ECO:0000313" key="3">
    <source>
        <dbReference type="EMBL" id="MDT0632663.1"/>
    </source>
</evidence>
<dbReference type="InterPro" id="IPR024467">
    <property type="entry name" value="Xre/MbcA/ParS-like_toxin-bd"/>
</dbReference>
<gene>
    <name evidence="3" type="ORF">RM540_12955</name>
</gene>
<dbReference type="RefSeq" id="WP_311664764.1">
    <property type="nucleotide sequence ID" value="NZ_JAVRHT010000034.1"/>
</dbReference>
<sequence>MRTTAPPDLDTVPFDALDGSRLLGLDGVDGPVRLARAVRAGLPARAFDALREALALPAPALAEALGIAPRTLARRRAAGRLATDESDRLLRAARLAEMAAVALGDDRAGAEWMTEPHALFGGEPPLRHADTAPGARAVEDALYAVEFTAAA</sequence>
<protein>
    <submittedName>
        <fullName evidence="3">Antitoxin Xre-like helix-turn-helix domain-containing protein</fullName>
    </submittedName>
</protein>
<feature type="domain" description="Antitoxin Xre/MbcA/ParS-like toxin-binding" evidence="1">
    <location>
        <begin position="103"/>
        <end position="146"/>
    </location>
</feature>
<proteinExistence type="predicted"/>
<accession>A0ABU3BTQ9</accession>
<dbReference type="Pfam" id="PF09722">
    <property type="entry name" value="Xre_MbcA_ParS_C"/>
    <property type="match status" value="1"/>
</dbReference>
<organism evidence="3 4">
    <name type="scientific">Rubrivirga litoralis</name>
    <dbReference type="NCBI Taxonomy" id="3075598"/>
    <lineage>
        <taxon>Bacteria</taxon>
        <taxon>Pseudomonadati</taxon>
        <taxon>Rhodothermota</taxon>
        <taxon>Rhodothermia</taxon>
        <taxon>Rhodothermales</taxon>
        <taxon>Rubricoccaceae</taxon>
        <taxon>Rubrivirga</taxon>
    </lineage>
</organism>
<dbReference type="Proteomes" id="UP001267426">
    <property type="component" value="Unassembled WGS sequence"/>
</dbReference>
<dbReference type="EMBL" id="JAVRHT010000034">
    <property type="protein sequence ID" value="MDT0632663.1"/>
    <property type="molecule type" value="Genomic_DNA"/>
</dbReference>
<name>A0ABU3BTQ9_9BACT</name>
<keyword evidence="4" id="KW-1185">Reference proteome</keyword>
<dbReference type="InterPro" id="IPR046847">
    <property type="entry name" value="Xre-like_HTH"/>
</dbReference>
<evidence type="ECO:0000259" key="2">
    <source>
        <dbReference type="Pfam" id="PF20432"/>
    </source>
</evidence>
<dbReference type="InterPro" id="IPR011979">
    <property type="entry name" value="Antitox_Xre"/>
</dbReference>
<evidence type="ECO:0000259" key="1">
    <source>
        <dbReference type="Pfam" id="PF09722"/>
    </source>
</evidence>
<evidence type="ECO:0000313" key="4">
    <source>
        <dbReference type="Proteomes" id="UP001267426"/>
    </source>
</evidence>
<dbReference type="NCBIfam" id="TIGR02293">
    <property type="entry name" value="TAS_TIGR02293"/>
    <property type="match status" value="1"/>
</dbReference>
<comment type="caution">
    <text evidence="3">The sequence shown here is derived from an EMBL/GenBank/DDBJ whole genome shotgun (WGS) entry which is preliminary data.</text>
</comment>
<reference evidence="3 4" key="1">
    <citation type="submission" date="2023-09" db="EMBL/GenBank/DDBJ databases">
        <authorList>
            <person name="Rey-Velasco X."/>
        </authorList>
    </citation>
    <scope>NUCLEOTIDE SEQUENCE [LARGE SCALE GENOMIC DNA]</scope>
    <source>
        <strain evidence="3 4">F394</strain>
    </source>
</reference>
<dbReference type="Pfam" id="PF20432">
    <property type="entry name" value="Xre-like-HTH"/>
    <property type="match status" value="1"/>
</dbReference>